<dbReference type="GO" id="GO:0019843">
    <property type="term" value="F:rRNA binding"/>
    <property type="evidence" value="ECO:0007669"/>
    <property type="project" value="UniProtKB-UniRule"/>
</dbReference>
<evidence type="ECO:0000259" key="10">
    <source>
        <dbReference type="Pfam" id="PF00673"/>
    </source>
</evidence>
<evidence type="ECO:0000313" key="12">
    <source>
        <dbReference type="Proteomes" id="UP000051804"/>
    </source>
</evidence>
<accession>A0A0R1JSB9</accession>
<comment type="caution">
    <text evidence="11">The sequence shown here is derived from an EMBL/GenBank/DDBJ whole genome shotgun (WGS) entry which is preliminary data.</text>
</comment>
<keyword evidence="2 7" id="KW-0820">tRNA-binding</keyword>
<dbReference type="InterPro" id="IPR020930">
    <property type="entry name" value="Ribosomal_uL5_bac-type"/>
</dbReference>
<sequence length="180" mass="20161">MTNRLLDRYTKEIAPSMMSKFNFTSPMQVPKIEKIVLNMGVGDATQNAKNLDEAVEELSLISGQQPLITKAKKSIANFRLREGMPIGAKVTLRGERMYDFLDKLINVSLPRVRDFHGISAKSFDGRGNYTLGVKEQLIFPEVDYDKVNHVRGLDVVIVTTANTDEEALELLTQVGMPFAK</sequence>
<dbReference type="GO" id="GO:0005840">
    <property type="term" value="C:ribosome"/>
    <property type="evidence" value="ECO:0007669"/>
    <property type="project" value="UniProtKB-KW"/>
</dbReference>
<keyword evidence="7" id="KW-0699">rRNA-binding</keyword>
<protein>
    <recommendedName>
        <fullName evidence="5 7">Large ribosomal subunit protein uL5</fullName>
    </recommendedName>
</protein>
<dbReference type="InterPro" id="IPR020929">
    <property type="entry name" value="Ribosomal_uL5_CS"/>
</dbReference>
<organism evidence="11 12">
    <name type="scientific">Lacticaseibacillus nasuensis JCM 17158</name>
    <dbReference type="NCBI Taxonomy" id="1291734"/>
    <lineage>
        <taxon>Bacteria</taxon>
        <taxon>Bacillati</taxon>
        <taxon>Bacillota</taxon>
        <taxon>Bacilli</taxon>
        <taxon>Lactobacillales</taxon>
        <taxon>Lactobacillaceae</taxon>
        <taxon>Lacticaseibacillus</taxon>
    </lineage>
</organism>
<feature type="domain" description="Large ribosomal subunit protein uL5 C-terminal" evidence="10">
    <location>
        <begin position="85"/>
        <end position="178"/>
    </location>
</feature>
<comment type="similarity">
    <text evidence="1 7 8">Belongs to the universal ribosomal protein uL5 family.</text>
</comment>
<dbReference type="GO" id="GO:0006412">
    <property type="term" value="P:translation"/>
    <property type="evidence" value="ECO:0007669"/>
    <property type="project" value="UniProtKB-UniRule"/>
</dbReference>
<proteinExistence type="inferred from homology"/>
<dbReference type="Gene3D" id="3.30.1440.10">
    <property type="match status" value="1"/>
</dbReference>
<dbReference type="PANTHER" id="PTHR11994">
    <property type="entry name" value="60S RIBOSOMAL PROTEIN L11-RELATED"/>
    <property type="match status" value="1"/>
</dbReference>
<comment type="function">
    <text evidence="7">This is 1 of the proteins that bind and probably mediate the attachment of the 5S RNA into the large ribosomal subunit, where it forms part of the central protuberance. In the 70S ribosome it contacts protein S13 of the 30S subunit (bridge B1b), connecting the 2 subunits; this bridge is implicated in subunit movement. Contacts the P site tRNA; the 5S rRNA and some of its associated proteins might help stabilize positioning of ribosome-bound tRNAs.</text>
</comment>
<evidence type="ECO:0000313" key="11">
    <source>
        <dbReference type="EMBL" id="KRK71153.1"/>
    </source>
</evidence>
<dbReference type="Pfam" id="PF00673">
    <property type="entry name" value="Ribosomal_L5_C"/>
    <property type="match status" value="1"/>
</dbReference>
<evidence type="ECO:0000256" key="4">
    <source>
        <dbReference type="ARBA" id="ARBA00023274"/>
    </source>
</evidence>
<dbReference type="InterPro" id="IPR031310">
    <property type="entry name" value="Ribosomal_uL5_N"/>
</dbReference>
<dbReference type="EMBL" id="AZDJ01000030">
    <property type="protein sequence ID" value="KRK71153.1"/>
    <property type="molecule type" value="Genomic_DNA"/>
</dbReference>
<comment type="subunit">
    <text evidence="7">Part of the 50S ribosomal subunit; part of the 5S rRNA/L5/L18/L25 subcomplex. Contacts the 5S rRNA and the P site tRNA. Forms a bridge to the 30S subunit in the 70S ribosome.</text>
</comment>
<dbReference type="GO" id="GO:0000049">
    <property type="term" value="F:tRNA binding"/>
    <property type="evidence" value="ECO:0007669"/>
    <property type="project" value="UniProtKB-UniRule"/>
</dbReference>
<evidence type="ECO:0000256" key="1">
    <source>
        <dbReference type="ARBA" id="ARBA00008553"/>
    </source>
</evidence>
<keyword evidence="3 7" id="KW-0689">Ribosomal protein</keyword>
<dbReference type="OrthoDB" id="9806626at2"/>
<dbReference type="AlphaFoldDB" id="A0A0R1JSB9"/>
<feature type="domain" description="Large ribosomal subunit protein uL5 N-terminal" evidence="9">
    <location>
        <begin position="25"/>
        <end position="81"/>
    </location>
</feature>
<evidence type="ECO:0000256" key="7">
    <source>
        <dbReference type="HAMAP-Rule" id="MF_01333"/>
    </source>
</evidence>
<gene>
    <name evidence="7" type="primary">rplE</name>
    <name evidence="11" type="ORF">FD02_GL000340</name>
</gene>
<dbReference type="RefSeq" id="WP_054722414.1">
    <property type="nucleotide sequence ID" value="NZ_AZDJ01000030.1"/>
</dbReference>
<dbReference type="PIRSF" id="PIRSF002161">
    <property type="entry name" value="Ribosomal_L5"/>
    <property type="match status" value="1"/>
</dbReference>
<name>A0A0R1JSB9_9LACO</name>
<dbReference type="GO" id="GO:0003735">
    <property type="term" value="F:structural constituent of ribosome"/>
    <property type="evidence" value="ECO:0007669"/>
    <property type="project" value="InterPro"/>
</dbReference>
<evidence type="ECO:0000259" key="9">
    <source>
        <dbReference type="Pfam" id="PF00281"/>
    </source>
</evidence>
<dbReference type="NCBIfam" id="NF000585">
    <property type="entry name" value="PRK00010.1"/>
    <property type="match status" value="1"/>
</dbReference>
<dbReference type="InterPro" id="IPR022803">
    <property type="entry name" value="Ribosomal_uL5_dom_sf"/>
</dbReference>
<keyword evidence="4 7" id="KW-0687">Ribonucleoprotein</keyword>
<dbReference type="InterPro" id="IPR002132">
    <property type="entry name" value="Ribosomal_uL5"/>
</dbReference>
<keyword evidence="12" id="KW-1185">Reference proteome</keyword>
<evidence type="ECO:0000256" key="8">
    <source>
        <dbReference type="RuleBase" id="RU003930"/>
    </source>
</evidence>
<keyword evidence="7" id="KW-0694">RNA-binding</keyword>
<dbReference type="Pfam" id="PF00281">
    <property type="entry name" value="Ribosomal_L5"/>
    <property type="match status" value="1"/>
</dbReference>
<dbReference type="PATRIC" id="fig|1291734.4.peg.354"/>
<dbReference type="HAMAP" id="MF_01333_B">
    <property type="entry name" value="Ribosomal_uL5_B"/>
    <property type="match status" value="1"/>
</dbReference>
<dbReference type="GO" id="GO:1990904">
    <property type="term" value="C:ribonucleoprotein complex"/>
    <property type="evidence" value="ECO:0007669"/>
    <property type="project" value="UniProtKB-KW"/>
</dbReference>
<evidence type="ECO:0000256" key="6">
    <source>
        <dbReference type="ARBA" id="ARBA00058604"/>
    </source>
</evidence>
<evidence type="ECO:0000256" key="3">
    <source>
        <dbReference type="ARBA" id="ARBA00022980"/>
    </source>
</evidence>
<dbReference type="SUPFAM" id="SSF55282">
    <property type="entry name" value="RL5-like"/>
    <property type="match status" value="1"/>
</dbReference>
<evidence type="ECO:0000256" key="2">
    <source>
        <dbReference type="ARBA" id="ARBA00022555"/>
    </source>
</evidence>
<evidence type="ECO:0000256" key="5">
    <source>
        <dbReference type="ARBA" id="ARBA00035245"/>
    </source>
</evidence>
<dbReference type="PROSITE" id="PS00358">
    <property type="entry name" value="RIBOSOMAL_L5"/>
    <property type="match status" value="1"/>
</dbReference>
<reference evidence="11 12" key="1">
    <citation type="journal article" date="2015" name="Genome Announc.">
        <title>Expanding the biotechnology potential of lactobacilli through comparative genomics of 213 strains and associated genera.</title>
        <authorList>
            <person name="Sun Z."/>
            <person name="Harris H.M."/>
            <person name="McCann A."/>
            <person name="Guo C."/>
            <person name="Argimon S."/>
            <person name="Zhang W."/>
            <person name="Yang X."/>
            <person name="Jeffery I.B."/>
            <person name="Cooney J.C."/>
            <person name="Kagawa T.F."/>
            <person name="Liu W."/>
            <person name="Song Y."/>
            <person name="Salvetti E."/>
            <person name="Wrobel A."/>
            <person name="Rasinkangas P."/>
            <person name="Parkhill J."/>
            <person name="Rea M.C."/>
            <person name="O'Sullivan O."/>
            <person name="Ritari J."/>
            <person name="Douillard F.P."/>
            <person name="Paul Ross R."/>
            <person name="Yang R."/>
            <person name="Briner A.E."/>
            <person name="Felis G.E."/>
            <person name="de Vos W.M."/>
            <person name="Barrangou R."/>
            <person name="Klaenhammer T.R."/>
            <person name="Caufield P.W."/>
            <person name="Cui Y."/>
            <person name="Zhang H."/>
            <person name="O'Toole P.W."/>
        </authorList>
    </citation>
    <scope>NUCLEOTIDE SEQUENCE [LARGE SCALE GENOMIC DNA]</scope>
    <source>
        <strain evidence="11 12">JCM 17158</strain>
    </source>
</reference>
<dbReference type="Proteomes" id="UP000051804">
    <property type="component" value="Unassembled WGS sequence"/>
</dbReference>
<dbReference type="FunFam" id="3.30.1440.10:FF:000001">
    <property type="entry name" value="50S ribosomal protein L5"/>
    <property type="match status" value="1"/>
</dbReference>
<dbReference type="InterPro" id="IPR031309">
    <property type="entry name" value="Ribosomal_uL5_C"/>
</dbReference>
<dbReference type="STRING" id="1291734.FD02_GL000340"/>
<comment type="function">
    <text evidence="6">This is one of the proteins that bind and probably mediate the attachment of the 5S RNA into the large ribosomal subunit, where it forms part of the central protuberance. In the 70S ribosome it contacts protein S13 of the 30S subunit (bridge B1b), connecting the 2 subunits; this bridge is implicated in subunit movement. Contacts the P site tRNA; the 5S rRNA and some of its associated proteins might help stabilize positioning of ribosome-bound tRNAs.</text>
</comment>